<dbReference type="EMBL" id="VNJK01000001">
    <property type="protein sequence ID" value="TVX94064.1"/>
    <property type="molecule type" value="Genomic_DNA"/>
</dbReference>
<protein>
    <recommendedName>
        <fullName evidence="4">Cell wall hydrolase SleB domain-containing protein</fullName>
    </recommendedName>
</protein>
<gene>
    <name evidence="2" type="ORF">FPZ44_13965</name>
</gene>
<evidence type="ECO:0000313" key="3">
    <source>
        <dbReference type="Proteomes" id="UP000318102"/>
    </source>
</evidence>
<keyword evidence="3" id="KW-1185">Reference proteome</keyword>
<evidence type="ECO:0000256" key="1">
    <source>
        <dbReference type="SAM" id="SignalP"/>
    </source>
</evidence>
<feature type="signal peptide" evidence="1">
    <location>
        <begin position="1"/>
        <end position="30"/>
    </location>
</feature>
<evidence type="ECO:0008006" key="4">
    <source>
        <dbReference type="Google" id="ProtNLM"/>
    </source>
</evidence>
<sequence>MNKILKASVSAMLVVGLVFGSIGVTPVTQAQENVQVQNENGQVQFETVRNDSEFIELKITENGDHLYGTIDLKTSEITMKTVEQPKSQLRAIFSSEVVTEYDVNVIEHTDTVLNAIIIERETKEEYIIQEVLEEKVQAQAPIIGIIRLLAKKYGDDMVKALRTAKKVKKDNDGNEWVDARDSDMKKFVTGESHLYYKAYVDHDVDTTVRIGDPIGYHEAQSRSANGSDVFCKTKIVCKNLAKGNSDVDNAIISEQAHGNQQEASGQFWHFHHKTNSGTNRSHYFYYLGT</sequence>
<reference evidence="2 3" key="1">
    <citation type="submission" date="2019-07" db="EMBL/GenBank/DDBJ databases">
        <authorList>
            <person name="Kim J."/>
        </authorList>
    </citation>
    <scope>NUCLEOTIDE SEQUENCE [LARGE SCALE GENOMIC DNA]</scope>
    <source>
        <strain evidence="2 3">N4</strain>
    </source>
</reference>
<proteinExistence type="predicted"/>
<feature type="chain" id="PRO_5021700534" description="Cell wall hydrolase SleB domain-containing protein" evidence="1">
    <location>
        <begin position="31"/>
        <end position="289"/>
    </location>
</feature>
<keyword evidence="1" id="KW-0732">Signal</keyword>
<dbReference type="AlphaFoldDB" id="A0A559J2E7"/>
<organism evidence="2 3">
    <name type="scientific">Paenibacillus agilis</name>
    <dbReference type="NCBI Taxonomy" id="3020863"/>
    <lineage>
        <taxon>Bacteria</taxon>
        <taxon>Bacillati</taxon>
        <taxon>Bacillota</taxon>
        <taxon>Bacilli</taxon>
        <taxon>Bacillales</taxon>
        <taxon>Paenibacillaceae</taxon>
        <taxon>Paenibacillus</taxon>
    </lineage>
</organism>
<comment type="caution">
    <text evidence="2">The sequence shown here is derived from an EMBL/GenBank/DDBJ whole genome shotgun (WGS) entry which is preliminary data.</text>
</comment>
<evidence type="ECO:0000313" key="2">
    <source>
        <dbReference type="EMBL" id="TVX94064.1"/>
    </source>
</evidence>
<accession>A0A559J2E7</accession>
<name>A0A559J2E7_9BACL</name>
<dbReference type="OrthoDB" id="2991751at2"/>
<dbReference type="Proteomes" id="UP000318102">
    <property type="component" value="Unassembled WGS sequence"/>
</dbReference>
<dbReference type="RefSeq" id="WP_144991146.1">
    <property type="nucleotide sequence ID" value="NZ_VNJK01000001.1"/>
</dbReference>